<comment type="similarity">
    <text evidence="2 6">Belongs to the dTDP-4-dehydrorhamnose reductase family.</text>
</comment>
<evidence type="ECO:0000256" key="6">
    <source>
        <dbReference type="RuleBase" id="RU364082"/>
    </source>
</evidence>
<dbReference type="RefSeq" id="WP_172343937.1">
    <property type="nucleotide sequence ID" value="NZ_CASYYZ010000045.1"/>
</dbReference>
<evidence type="ECO:0000256" key="2">
    <source>
        <dbReference type="ARBA" id="ARBA00010944"/>
    </source>
</evidence>
<keyword evidence="6 8" id="KW-0560">Oxidoreductase</keyword>
<dbReference type="NCBIfam" id="TIGR01214">
    <property type="entry name" value="rmlD"/>
    <property type="match status" value="1"/>
</dbReference>
<comment type="caution">
    <text evidence="8">The sequence shown here is derived from an EMBL/GenBank/DDBJ whole genome shotgun (WGS) entry which is preliminary data.</text>
</comment>
<dbReference type="Pfam" id="PF04321">
    <property type="entry name" value="RmlD_sub_bind"/>
    <property type="match status" value="1"/>
</dbReference>
<dbReference type="SUPFAM" id="SSF51735">
    <property type="entry name" value="NAD(P)-binding Rossmann-fold domains"/>
    <property type="match status" value="1"/>
</dbReference>
<dbReference type="InterPro" id="IPR029903">
    <property type="entry name" value="RmlD-like-bd"/>
</dbReference>
<organism evidence="8 9">
    <name type="scientific">Xylanibacter caecicola</name>
    <dbReference type="NCBI Taxonomy" id="2736294"/>
    <lineage>
        <taxon>Bacteria</taxon>
        <taxon>Pseudomonadati</taxon>
        <taxon>Bacteroidota</taxon>
        <taxon>Bacteroidia</taxon>
        <taxon>Bacteroidales</taxon>
        <taxon>Prevotellaceae</taxon>
        <taxon>Xylanibacter</taxon>
    </lineage>
</organism>
<evidence type="ECO:0000259" key="7">
    <source>
        <dbReference type="Pfam" id="PF04321"/>
    </source>
</evidence>
<dbReference type="PANTHER" id="PTHR10491">
    <property type="entry name" value="DTDP-4-DEHYDRORHAMNOSE REDUCTASE"/>
    <property type="match status" value="1"/>
</dbReference>
<accession>A0ABX2AZK3</accession>
<dbReference type="PANTHER" id="PTHR10491:SF4">
    <property type="entry name" value="METHIONINE ADENOSYLTRANSFERASE 2 SUBUNIT BETA"/>
    <property type="match status" value="1"/>
</dbReference>
<dbReference type="CDD" id="cd05254">
    <property type="entry name" value="dTDP_HR_like_SDR_e"/>
    <property type="match status" value="1"/>
</dbReference>
<dbReference type="Gene3D" id="3.90.25.10">
    <property type="entry name" value="UDP-galactose 4-epimerase, domain 1"/>
    <property type="match status" value="1"/>
</dbReference>
<comment type="pathway">
    <text evidence="1 6">Carbohydrate biosynthesis; dTDP-L-rhamnose biosynthesis.</text>
</comment>
<dbReference type="InterPro" id="IPR036291">
    <property type="entry name" value="NAD(P)-bd_dom_sf"/>
</dbReference>
<dbReference type="Gene3D" id="3.40.50.720">
    <property type="entry name" value="NAD(P)-binding Rossmann-like Domain"/>
    <property type="match status" value="1"/>
</dbReference>
<keyword evidence="6" id="KW-0521">NADP</keyword>
<sequence>MNILITGCNGQLGNEIQLLEKENPQHNYFNTDVSSLDITDKTAVNEFIFNNNIDGIVNCAAYTAVDKAESDKELCRKINADAPGLLAEAIEKRNGWLIQVSTDYVFNGTNHTPYTEDEPTCPDSTYGETKLAGEQGATAACGKTMIIRTAWLYSTFGNNFVKTMIRLGKEKDSIGVIFDQIGTPTYARDLAVAIMAAINHGIVPGIYHFSNEGVCSWYDFTKAIHRMAGITTCHVRPLHTSEYPTPACRPAYSVLDKTKIKTTYGMEIPHWEESLQECVDILNGQEREGNKQG</sequence>
<gene>
    <name evidence="8" type="primary">rfbD</name>
    <name evidence="8" type="ORF">HPS54_02745</name>
</gene>
<comment type="function">
    <text evidence="6">Catalyzes the reduction of dTDP-6-deoxy-L-lyxo-4-hexulose to yield dTDP-L-rhamnose.</text>
</comment>
<dbReference type="Proteomes" id="UP000820977">
    <property type="component" value="Unassembled WGS sequence"/>
</dbReference>
<feature type="domain" description="RmlD-like substrate binding" evidence="7">
    <location>
        <begin position="1"/>
        <end position="281"/>
    </location>
</feature>
<comment type="catalytic activity">
    <reaction evidence="5">
        <text>dTDP-beta-L-rhamnose + NADP(+) = dTDP-4-dehydro-beta-L-rhamnose + NADPH + H(+)</text>
        <dbReference type="Rhea" id="RHEA:21796"/>
        <dbReference type="ChEBI" id="CHEBI:15378"/>
        <dbReference type="ChEBI" id="CHEBI:57510"/>
        <dbReference type="ChEBI" id="CHEBI:57783"/>
        <dbReference type="ChEBI" id="CHEBI:58349"/>
        <dbReference type="ChEBI" id="CHEBI:62830"/>
        <dbReference type="EC" id="1.1.1.133"/>
    </reaction>
</comment>
<evidence type="ECO:0000256" key="5">
    <source>
        <dbReference type="ARBA" id="ARBA00048200"/>
    </source>
</evidence>
<keyword evidence="9" id="KW-1185">Reference proteome</keyword>
<dbReference type="InterPro" id="IPR005913">
    <property type="entry name" value="dTDP_dehydrorham_reduct"/>
</dbReference>
<dbReference type="GO" id="GO:0008831">
    <property type="term" value="F:dTDP-4-dehydrorhamnose reductase activity"/>
    <property type="evidence" value="ECO:0007669"/>
    <property type="project" value="UniProtKB-EC"/>
</dbReference>
<evidence type="ECO:0000256" key="3">
    <source>
        <dbReference type="ARBA" id="ARBA00012929"/>
    </source>
</evidence>
<evidence type="ECO:0000256" key="4">
    <source>
        <dbReference type="ARBA" id="ARBA00017099"/>
    </source>
</evidence>
<evidence type="ECO:0000313" key="8">
    <source>
        <dbReference type="EMBL" id="NPE24448.1"/>
    </source>
</evidence>
<proteinExistence type="inferred from homology"/>
<evidence type="ECO:0000256" key="1">
    <source>
        <dbReference type="ARBA" id="ARBA00004781"/>
    </source>
</evidence>
<evidence type="ECO:0000313" key="9">
    <source>
        <dbReference type="Proteomes" id="UP000820977"/>
    </source>
</evidence>
<reference evidence="8 9" key="1">
    <citation type="submission" date="2020-05" db="EMBL/GenBank/DDBJ databases">
        <title>Distinct polysaccharide utilization as determinants for interspecies competition between intestinal Prevotella spp.</title>
        <authorList>
            <person name="Galvez E.J.C."/>
            <person name="Iljazovic A."/>
            <person name="Strowig T."/>
        </authorList>
    </citation>
    <scope>NUCLEOTIDE SEQUENCE [LARGE SCALE GENOMIC DNA]</scope>
    <source>
        <strain evidence="8 9">PCHR</strain>
    </source>
</reference>
<dbReference type="EMBL" id="JABKKJ010000002">
    <property type="protein sequence ID" value="NPE24448.1"/>
    <property type="molecule type" value="Genomic_DNA"/>
</dbReference>
<protein>
    <recommendedName>
        <fullName evidence="4 6">dTDP-4-dehydrorhamnose reductase</fullName>
        <ecNumber evidence="3 6">1.1.1.133</ecNumber>
    </recommendedName>
</protein>
<dbReference type="EC" id="1.1.1.133" evidence="3 6"/>
<name>A0ABX2AZK3_9BACT</name>